<organism evidence="3">
    <name type="scientific">Schlesneria paludicola</name>
    <dbReference type="NCBI Taxonomy" id="360056"/>
    <lineage>
        <taxon>Bacteria</taxon>
        <taxon>Pseudomonadati</taxon>
        <taxon>Planctomycetota</taxon>
        <taxon>Planctomycetia</taxon>
        <taxon>Planctomycetales</taxon>
        <taxon>Planctomycetaceae</taxon>
        <taxon>Schlesneria</taxon>
    </lineage>
</organism>
<dbReference type="PROSITE" id="PS51257">
    <property type="entry name" value="PROKAR_LIPOPROTEIN"/>
    <property type="match status" value="1"/>
</dbReference>
<protein>
    <submittedName>
        <fullName evidence="3">Flp pilus assembly protein CpaB</fullName>
    </submittedName>
</protein>
<comment type="caution">
    <text evidence="3">The sequence shown here is derived from an EMBL/GenBank/DDBJ whole genome shotgun (WGS) entry which is preliminary data.</text>
</comment>
<gene>
    <name evidence="3" type="primary">cpaB</name>
    <name evidence="3" type="ORF">ENQ76_06735</name>
</gene>
<dbReference type="EMBL" id="DSOK01000194">
    <property type="protein sequence ID" value="HEN15148.1"/>
    <property type="molecule type" value="Genomic_DNA"/>
</dbReference>
<name>A0A7C2NUH0_9PLAN</name>
<accession>A0A7C2NUH0</accession>
<feature type="domain" description="SAF" evidence="2">
    <location>
        <begin position="37"/>
        <end position="99"/>
    </location>
</feature>
<feature type="compositionally biased region" description="Polar residues" evidence="1">
    <location>
        <begin position="340"/>
        <end position="355"/>
    </location>
</feature>
<dbReference type="InterPro" id="IPR013974">
    <property type="entry name" value="SAF"/>
</dbReference>
<evidence type="ECO:0000256" key="1">
    <source>
        <dbReference type="SAM" id="MobiDB-lite"/>
    </source>
</evidence>
<feature type="region of interest" description="Disordered" evidence="1">
    <location>
        <begin position="245"/>
        <end position="266"/>
    </location>
</feature>
<evidence type="ECO:0000259" key="2">
    <source>
        <dbReference type="SMART" id="SM00858"/>
    </source>
</evidence>
<dbReference type="InterPro" id="IPR017592">
    <property type="entry name" value="Pilus_assmbl_Flp-typ_CpaB"/>
</dbReference>
<feature type="region of interest" description="Disordered" evidence="1">
    <location>
        <begin position="311"/>
        <end position="355"/>
    </location>
</feature>
<dbReference type="Pfam" id="PF08666">
    <property type="entry name" value="SAF"/>
    <property type="match status" value="1"/>
</dbReference>
<reference evidence="3" key="1">
    <citation type="journal article" date="2020" name="mSystems">
        <title>Genome- and Community-Level Interaction Insights into Carbon Utilization and Element Cycling Functions of Hydrothermarchaeota in Hydrothermal Sediment.</title>
        <authorList>
            <person name="Zhou Z."/>
            <person name="Liu Y."/>
            <person name="Xu W."/>
            <person name="Pan J."/>
            <person name="Luo Z.H."/>
            <person name="Li M."/>
        </authorList>
    </citation>
    <scope>NUCLEOTIDE SEQUENCE [LARGE SCALE GENOMIC DNA]</scope>
    <source>
        <strain evidence="3">SpSt-339</strain>
    </source>
</reference>
<proteinExistence type="predicted"/>
<sequence length="355" mass="38435">MKPKSMMLFAVAAGCGLVAMVGVQQMMSGKGKQIPRVRVLVARAEIEPGVRLTEDLVGFKELPKDAVPEGAVVKAEEYNERALKVRAFPGQVIQVAQLGEKGQFGTSLDIPQGMRLVTVPVNATMIHSGIMKPGDRVDLVLTYEIARRGAGRQFLTKTILQYIQVYALGDLRLGSEALETSAPVKDVKNVSLLVTQKQAELVKFAERLGTLHLTLRSVLDKDAVSTEVTDAETLQSLKADIAEAEQRPEATAPPPQPAAPADDKDEKPTFAEFVQAEPAPPLQVAAVPEPPKSTWKMEIYEGQDKKTYELELPTDPAESAATAPTAGTSGTWTSPLLNWLSGQRRQDQTATTMKP</sequence>
<evidence type="ECO:0000313" key="3">
    <source>
        <dbReference type="EMBL" id="HEN15148.1"/>
    </source>
</evidence>
<dbReference type="CDD" id="cd11614">
    <property type="entry name" value="SAF_CpaB_FlgA_like"/>
    <property type="match status" value="1"/>
</dbReference>
<dbReference type="InterPro" id="IPR031571">
    <property type="entry name" value="RcpC_dom"/>
</dbReference>
<dbReference type="Pfam" id="PF16976">
    <property type="entry name" value="RcpC"/>
    <property type="match status" value="1"/>
</dbReference>
<feature type="compositionally biased region" description="Low complexity" evidence="1">
    <location>
        <begin position="313"/>
        <end position="335"/>
    </location>
</feature>
<dbReference type="AlphaFoldDB" id="A0A7C2NUH0"/>
<dbReference type="SMART" id="SM00858">
    <property type="entry name" value="SAF"/>
    <property type="match status" value="1"/>
</dbReference>
<dbReference type="NCBIfam" id="TIGR03177">
    <property type="entry name" value="pilus_cpaB"/>
    <property type="match status" value="1"/>
</dbReference>